<proteinExistence type="predicted"/>
<feature type="repeat" description="RCC1" evidence="2">
    <location>
        <begin position="455"/>
        <end position="506"/>
    </location>
</feature>
<gene>
    <name evidence="3" type="ORF">B4U80_07378</name>
</gene>
<dbReference type="InterPro" id="IPR009091">
    <property type="entry name" value="RCC1/BLIP-II"/>
</dbReference>
<organism evidence="3 4">
    <name type="scientific">Leptotrombidium deliense</name>
    <dbReference type="NCBI Taxonomy" id="299467"/>
    <lineage>
        <taxon>Eukaryota</taxon>
        <taxon>Metazoa</taxon>
        <taxon>Ecdysozoa</taxon>
        <taxon>Arthropoda</taxon>
        <taxon>Chelicerata</taxon>
        <taxon>Arachnida</taxon>
        <taxon>Acari</taxon>
        <taxon>Acariformes</taxon>
        <taxon>Trombidiformes</taxon>
        <taxon>Prostigmata</taxon>
        <taxon>Anystina</taxon>
        <taxon>Parasitengona</taxon>
        <taxon>Trombiculoidea</taxon>
        <taxon>Trombiculidae</taxon>
        <taxon>Leptotrombidium</taxon>
    </lineage>
</organism>
<accession>A0A443RZS4</accession>
<dbReference type="PROSITE" id="PS50012">
    <property type="entry name" value="RCC1_3"/>
    <property type="match status" value="3"/>
</dbReference>
<dbReference type="Gene3D" id="2.130.10.30">
    <property type="entry name" value="Regulator of chromosome condensation 1/beta-lactamase-inhibitor protein II"/>
    <property type="match status" value="1"/>
</dbReference>
<comment type="caution">
    <text evidence="3">The sequence shown here is derived from an EMBL/GenBank/DDBJ whole genome shotgun (WGS) entry which is preliminary data.</text>
</comment>
<dbReference type="InterPro" id="IPR000408">
    <property type="entry name" value="Reg_chr_condens"/>
</dbReference>
<reference evidence="3 4" key="1">
    <citation type="journal article" date="2018" name="Gigascience">
        <title>Genomes of trombidid mites reveal novel predicted allergens and laterally-transferred genes associated with secondary metabolism.</title>
        <authorList>
            <person name="Dong X."/>
            <person name="Chaisiri K."/>
            <person name="Xia D."/>
            <person name="Armstrong S.D."/>
            <person name="Fang Y."/>
            <person name="Donnelly M.J."/>
            <person name="Kadowaki T."/>
            <person name="McGarry J.W."/>
            <person name="Darby A.C."/>
            <person name="Makepeace B.L."/>
        </authorList>
    </citation>
    <scope>NUCLEOTIDE SEQUENCE [LARGE SCALE GENOMIC DNA]</scope>
    <source>
        <strain evidence="3">UoL-UT</strain>
    </source>
</reference>
<evidence type="ECO:0000313" key="3">
    <source>
        <dbReference type="EMBL" id="RWS20768.1"/>
    </source>
</evidence>
<sequence>MLVDLCVTEVEDLASNNFNFAAAPSAHPYPDDTVETGHVKILEAKSLRVQFDRQCSTERRHDPLVIMDGSGRVVSVRSGREWSDWSIELTIPGCELRWKFTSDQSVNGWGWLFKVYPVMASHDDSFHTKMSDRVILSQPAFELSKILLDKLRIDGVDQKARLGAALAQCCQLCFLDSSHRMWALHKCRRIITKSGSPFKCAMSGNQVKAVLSSLPEALLKQYEYEEPIVKSVKHLMHSELCRAYAALACDLNLDCKLCVGTESHRLSWFQRYCDAARVAQALVDRTSKYPQSFIDQINRIIAETEDDYNNVNPINSQQLHCFSLQQDEQLMNWVNLRADEWSVSWLSHGIIYGWGHNHRGQLGGVDGAKVKLPTACEAMSILRPVQIVGGEQSLFAVTSEGRVYAMGYGASGRLGIGSSDSVANPTLIAGLQHVFVKKVAVNSGGKHCLALTADGDVFSWGEGDDGKLGHGNKASLDRPKLIEALSGKGVVDIACGGAHSAAITANGELYTFGK</sequence>
<dbReference type="EMBL" id="NCKV01015606">
    <property type="protein sequence ID" value="RWS20768.1"/>
    <property type="molecule type" value="Genomic_DNA"/>
</dbReference>
<dbReference type="STRING" id="299467.A0A443RZS4"/>
<name>A0A443RZS4_9ACAR</name>
<protein>
    <submittedName>
        <fullName evidence="3">E3 ubiquitin-protein ligase HERC2-like protein</fullName>
    </submittedName>
</protein>
<evidence type="ECO:0000313" key="4">
    <source>
        <dbReference type="Proteomes" id="UP000288716"/>
    </source>
</evidence>
<dbReference type="VEuPathDB" id="VectorBase:LDEU011272"/>
<dbReference type="InterPro" id="IPR051625">
    <property type="entry name" value="Signaling_Regulatory_Domain"/>
</dbReference>
<keyword evidence="1" id="KW-0677">Repeat</keyword>
<feature type="repeat" description="RCC1" evidence="2">
    <location>
        <begin position="401"/>
        <end position="454"/>
    </location>
</feature>
<keyword evidence="4" id="KW-1185">Reference proteome</keyword>
<dbReference type="AlphaFoldDB" id="A0A443RZS4"/>
<evidence type="ECO:0000256" key="1">
    <source>
        <dbReference type="ARBA" id="ARBA00022737"/>
    </source>
</evidence>
<evidence type="ECO:0000256" key="2">
    <source>
        <dbReference type="PROSITE-ProRule" id="PRU00235"/>
    </source>
</evidence>
<dbReference type="PANTHER" id="PTHR22872">
    <property type="entry name" value="BTK-BINDING PROTEIN-RELATED"/>
    <property type="match status" value="1"/>
</dbReference>
<feature type="non-terminal residue" evidence="3">
    <location>
        <position position="514"/>
    </location>
</feature>
<feature type="repeat" description="RCC1" evidence="2">
    <location>
        <begin position="349"/>
        <end position="400"/>
    </location>
</feature>
<dbReference type="SUPFAM" id="SSF50985">
    <property type="entry name" value="RCC1/BLIP-II"/>
    <property type="match status" value="1"/>
</dbReference>
<dbReference type="Proteomes" id="UP000288716">
    <property type="component" value="Unassembled WGS sequence"/>
</dbReference>
<dbReference type="OrthoDB" id="6418985at2759"/>
<dbReference type="Pfam" id="PF00415">
    <property type="entry name" value="RCC1"/>
    <property type="match status" value="3"/>
</dbReference>
<dbReference type="PRINTS" id="PR00633">
    <property type="entry name" value="RCCNDNSATION"/>
</dbReference>